<keyword evidence="9" id="KW-0131">Cell cycle</keyword>
<keyword evidence="8" id="KW-0717">Septation</keyword>
<keyword evidence="3" id="KW-0132">Cell division</keyword>
<dbReference type="PANTHER" id="PTHR11649:SF13">
    <property type="entry name" value="ENGB-TYPE G DOMAIN-CONTAINING PROTEIN"/>
    <property type="match status" value="1"/>
</dbReference>
<dbReference type="GO" id="GO:0005525">
    <property type="term" value="F:GTP binding"/>
    <property type="evidence" value="ECO:0007669"/>
    <property type="project" value="UniProtKB-KW"/>
</dbReference>
<dbReference type="GO" id="GO:0000917">
    <property type="term" value="P:division septum assembly"/>
    <property type="evidence" value="ECO:0007669"/>
    <property type="project" value="UniProtKB-KW"/>
</dbReference>
<dbReference type="NCBIfam" id="TIGR03598">
    <property type="entry name" value="GTPase_YsxC"/>
    <property type="match status" value="1"/>
</dbReference>
<dbReference type="AlphaFoldDB" id="A0A1J5RM37"/>
<evidence type="ECO:0000256" key="6">
    <source>
        <dbReference type="ARBA" id="ARBA00022842"/>
    </source>
</evidence>
<gene>
    <name evidence="11" type="primary">engB_6</name>
    <name evidence="11" type="ORF">GALL_214120</name>
</gene>
<accession>A0A1J5RM37</accession>
<dbReference type="Gene3D" id="3.40.50.300">
    <property type="entry name" value="P-loop containing nucleotide triphosphate hydrolases"/>
    <property type="match status" value="1"/>
</dbReference>
<evidence type="ECO:0000256" key="3">
    <source>
        <dbReference type="ARBA" id="ARBA00022618"/>
    </source>
</evidence>
<keyword evidence="4" id="KW-0479">Metal-binding</keyword>
<evidence type="ECO:0000256" key="7">
    <source>
        <dbReference type="ARBA" id="ARBA00023134"/>
    </source>
</evidence>
<dbReference type="CDD" id="cd01876">
    <property type="entry name" value="YihA_EngB"/>
    <property type="match status" value="1"/>
</dbReference>
<protein>
    <submittedName>
        <fullName evidence="11">Putative GTP-binding protein EngB</fullName>
    </submittedName>
</protein>
<organism evidence="11">
    <name type="scientific">mine drainage metagenome</name>
    <dbReference type="NCBI Taxonomy" id="410659"/>
    <lineage>
        <taxon>unclassified sequences</taxon>
        <taxon>metagenomes</taxon>
        <taxon>ecological metagenomes</taxon>
    </lineage>
</organism>
<keyword evidence="7" id="KW-0342">GTP-binding</keyword>
<evidence type="ECO:0000256" key="4">
    <source>
        <dbReference type="ARBA" id="ARBA00022723"/>
    </source>
</evidence>
<dbReference type="HAMAP" id="MF_00321">
    <property type="entry name" value="GTPase_EngB"/>
    <property type="match status" value="1"/>
</dbReference>
<comment type="caution">
    <text evidence="11">The sequence shown here is derived from an EMBL/GenBank/DDBJ whole genome shotgun (WGS) entry which is preliminary data.</text>
</comment>
<evidence type="ECO:0000259" key="10">
    <source>
        <dbReference type="PROSITE" id="PS51706"/>
    </source>
</evidence>
<keyword evidence="6" id="KW-0460">Magnesium</keyword>
<evidence type="ECO:0000256" key="8">
    <source>
        <dbReference type="ARBA" id="ARBA00023210"/>
    </source>
</evidence>
<comment type="similarity">
    <text evidence="2">Belongs to the TRAFAC class TrmE-Era-EngA-EngB-Septin-like GTPase superfamily. EngB GTPase family.</text>
</comment>
<reference evidence="11" key="1">
    <citation type="submission" date="2016-10" db="EMBL/GenBank/DDBJ databases">
        <title>Sequence of Gallionella enrichment culture.</title>
        <authorList>
            <person name="Poehlein A."/>
            <person name="Muehling M."/>
            <person name="Daniel R."/>
        </authorList>
    </citation>
    <scope>NUCLEOTIDE SEQUENCE</scope>
</reference>
<proteinExistence type="inferred from homology"/>
<dbReference type="InterPro" id="IPR019987">
    <property type="entry name" value="GTP-bd_ribosome_bio_YsxC"/>
</dbReference>
<dbReference type="InterPro" id="IPR030393">
    <property type="entry name" value="G_ENGB_dom"/>
</dbReference>
<dbReference type="EMBL" id="MLJW01000146">
    <property type="protein sequence ID" value="OIQ96586.1"/>
    <property type="molecule type" value="Genomic_DNA"/>
</dbReference>
<dbReference type="Pfam" id="PF01926">
    <property type="entry name" value="MMR_HSR1"/>
    <property type="match status" value="1"/>
</dbReference>
<evidence type="ECO:0000256" key="5">
    <source>
        <dbReference type="ARBA" id="ARBA00022741"/>
    </source>
</evidence>
<dbReference type="GO" id="GO:0005829">
    <property type="term" value="C:cytosol"/>
    <property type="evidence" value="ECO:0007669"/>
    <property type="project" value="TreeGrafter"/>
</dbReference>
<evidence type="ECO:0000256" key="2">
    <source>
        <dbReference type="ARBA" id="ARBA00009638"/>
    </source>
</evidence>
<evidence type="ECO:0000256" key="9">
    <source>
        <dbReference type="ARBA" id="ARBA00023306"/>
    </source>
</evidence>
<dbReference type="GO" id="GO:0046872">
    <property type="term" value="F:metal ion binding"/>
    <property type="evidence" value="ECO:0007669"/>
    <property type="project" value="UniProtKB-KW"/>
</dbReference>
<feature type="domain" description="EngB-type G" evidence="10">
    <location>
        <begin position="43"/>
        <end position="218"/>
    </location>
</feature>
<name>A0A1J5RM37_9ZZZZ</name>
<comment type="cofactor">
    <cofactor evidence="1">
        <name>Mg(2+)</name>
        <dbReference type="ChEBI" id="CHEBI:18420"/>
    </cofactor>
</comment>
<evidence type="ECO:0000313" key="11">
    <source>
        <dbReference type="EMBL" id="OIQ96586.1"/>
    </source>
</evidence>
<evidence type="ECO:0000256" key="1">
    <source>
        <dbReference type="ARBA" id="ARBA00001946"/>
    </source>
</evidence>
<dbReference type="PROSITE" id="PS51706">
    <property type="entry name" value="G_ENGB"/>
    <property type="match status" value="1"/>
</dbReference>
<dbReference type="PANTHER" id="PTHR11649">
    <property type="entry name" value="MSS1/TRME-RELATED GTP-BINDING PROTEIN"/>
    <property type="match status" value="1"/>
</dbReference>
<sequence length="223" mass="23876">MSEADLSSAQQEAARLEAGRLLFAQECQFAVGTATLERLPVPDLPEVAFAGRSNVGKSSLINALTGRNALARTSNTPGRTQQLNFFNLGGRLMLVDLPGYGYAKAPKDQVAGWNRLVNDYLRGRTVLKRCYVLIDSRHGLKTVDEEVMSMLDKAAVPYQVVLTKADKIKPSALESMRGQVLAGIARRPAAHPEILSTSSESGLGIAELRAVLGGFALPTAATP</sequence>
<keyword evidence="5" id="KW-0547">Nucleotide-binding</keyword>
<dbReference type="SUPFAM" id="SSF52540">
    <property type="entry name" value="P-loop containing nucleoside triphosphate hydrolases"/>
    <property type="match status" value="1"/>
</dbReference>
<dbReference type="InterPro" id="IPR006073">
    <property type="entry name" value="GTP-bd"/>
</dbReference>
<dbReference type="InterPro" id="IPR027417">
    <property type="entry name" value="P-loop_NTPase"/>
</dbReference>